<dbReference type="SUPFAM" id="SSF142754">
    <property type="entry name" value="NadA-like"/>
    <property type="match status" value="1"/>
</dbReference>
<dbReference type="AlphaFoldDB" id="A0A644ZGW0"/>
<dbReference type="NCBIfam" id="NF006879">
    <property type="entry name" value="PRK09375.1-4"/>
    <property type="match status" value="1"/>
</dbReference>
<evidence type="ECO:0000256" key="6">
    <source>
        <dbReference type="ARBA" id="ARBA00022642"/>
    </source>
</evidence>
<dbReference type="NCBIfam" id="TIGR00550">
    <property type="entry name" value="nadA"/>
    <property type="match status" value="1"/>
</dbReference>
<dbReference type="PANTHER" id="PTHR30573:SF0">
    <property type="entry name" value="QUINOLINATE SYNTHASE, CHLOROPLASTIC"/>
    <property type="match status" value="1"/>
</dbReference>
<gene>
    <name evidence="11" type="primary">nadA_22</name>
    <name evidence="11" type="ORF">SDC9_85763</name>
</gene>
<keyword evidence="4" id="KW-0004">4Fe-4S</keyword>
<sequence>MTTESIVKEIERLKKEKNAVILAHYYSRPEIQDISDFLGDSLALSQEAARTDADIILFCGVNFMAETASIISPGKKVIVPDNRAGCSLAESITGEDIEEWRGENPDGVVVSYVNTTADVKAHTDICCTSANALKVVNSIPPDKKILFVPDKNLGAYINLKTGRNMELWEGDCCVHERFRSEDITDMAKRYPHADILIHPESHCSGDPAILAMEQTFFYSTAGMLKHISASEKKQFVIMTEREIIHQMQKMHPDREYISAGPRALCGQMKRNTIEKVLLALQNEAPEIKVEQNLRERAWRSIQRMLEI</sequence>
<comment type="pathway">
    <text evidence="2">Cofactor biosynthesis; NAD(+) biosynthesis; quinolinate from iminoaspartate: step 1/1.</text>
</comment>
<evidence type="ECO:0000256" key="3">
    <source>
        <dbReference type="ARBA" id="ARBA00012669"/>
    </source>
</evidence>
<dbReference type="NCBIfam" id="NF006878">
    <property type="entry name" value="PRK09375.1-2"/>
    <property type="match status" value="1"/>
</dbReference>
<protein>
    <recommendedName>
        <fullName evidence="3">quinolinate synthase</fullName>
        <ecNumber evidence="3">2.5.1.72</ecNumber>
    </recommendedName>
</protein>
<keyword evidence="10" id="KW-0411">Iron-sulfur</keyword>
<evidence type="ECO:0000313" key="11">
    <source>
        <dbReference type="EMBL" id="MPM39131.1"/>
    </source>
</evidence>
<dbReference type="UniPathway" id="UPA00253">
    <property type="reaction ID" value="UER00327"/>
</dbReference>
<evidence type="ECO:0000256" key="7">
    <source>
        <dbReference type="ARBA" id="ARBA00022679"/>
    </source>
</evidence>
<dbReference type="InterPro" id="IPR036094">
    <property type="entry name" value="NadA_sf"/>
</dbReference>
<comment type="caution">
    <text evidence="11">The sequence shown here is derived from an EMBL/GenBank/DDBJ whole genome shotgun (WGS) entry which is preliminary data.</text>
</comment>
<evidence type="ECO:0000256" key="5">
    <source>
        <dbReference type="ARBA" id="ARBA00022490"/>
    </source>
</evidence>
<comment type="cofactor">
    <cofactor evidence="1">
        <name>[4Fe-4S] cluster</name>
        <dbReference type="ChEBI" id="CHEBI:49883"/>
    </cofactor>
</comment>
<dbReference type="PANTHER" id="PTHR30573">
    <property type="entry name" value="QUINOLINATE SYNTHETASE A"/>
    <property type="match status" value="1"/>
</dbReference>
<organism evidence="11">
    <name type="scientific">bioreactor metagenome</name>
    <dbReference type="NCBI Taxonomy" id="1076179"/>
    <lineage>
        <taxon>unclassified sequences</taxon>
        <taxon>metagenomes</taxon>
        <taxon>ecological metagenomes</taxon>
    </lineage>
</organism>
<evidence type="ECO:0000256" key="2">
    <source>
        <dbReference type="ARBA" id="ARBA00005065"/>
    </source>
</evidence>
<keyword evidence="8" id="KW-0479">Metal-binding</keyword>
<dbReference type="GO" id="GO:0034628">
    <property type="term" value="P:'de novo' NAD+ biosynthetic process from L-aspartate"/>
    <property type="evidence" value="ECO:0007669"/>
    <property type="project" value="TreeGrafter"/>
</dbReference>
<name>A0A644ZGW0_9ZZZZ</name>
<evidence type="ECO:0000256" key="4">
    <source>
        <dbReference type="ARBA" id="ARBA00022485"/>
    </source>
</evidence>
<reference evidence="11" key="1">
    <citation type="submission" date="2019-08" db="EMBL/GenBank/DDBJ databases">
        <authorList>
            <person name="Kucharzyk K."/>
            <person name="Murdoch R.W."/>
            <person name="Higgins S."/>
            <person name="Loffler F."/>
        </authorList>
    </citation>
    <scope>NUCLEOTIDE SEQUENCE</scope>
</reference>
<dbReference type="EC" id="2.5.1.72" evidence="3"/>
<dbReference type="EMBL" id="VSSQ01008532">
    <property type="protein sequence ID" value="MPM39131.1"/>
    <property type="molecule type" value="Genomic_DNA"/>
</dbReference>
<dbReference type="GO" id="GO:0046872">
    <property type="term" value="F:metal ion binding"/>
    <property type="evidence" value="ECO:0007669"/>
    <property type="project" value="UniProtKB-KW"/>
</dbReference>
<keyword evidence="5" id="KW-0963">Cytoplasm</keyword>
<evidence type="ECO:0000256" key="8">
    <source>
        <dbReference type="ARBA" id="ARBA00022723"/>
    </source>
</evidence>
<evidence type="ECO:0000256" key="10">
    <source>
        <dbReference type="ARBA" id="ARBA00023014"/>
    </source>
</evidence>
<dbReference type="InterPro" id="IPR003473">
    <property type="entry name" value="NadA"/>
</dbReference>
<keyword evidence="7 11" id="KW-0808">Transferase</keyword>
<dbReference type="Pfam" id="PF02445">
    <property type="entry name" value="NadA"/>
    <property type="match status" value="1"/>
</dbReference>
<evidence type="ECO:0000256" key="9">
    <source>
        <dbReference type="ARBA" id="ARBA00023004"/>
    </source>
</evidence>
<keyword evidence="6" id="KW-0662">Pyridine nucleotide biosynthesis</keyword>
<accession>A0A644ZGW0</accession>
<dbReference type="GO" id="GO:0051539">
    <property type="term" value="F:4 iron, 4 sulfur cluster binding"/>
    <property type="evidence" value="ECO:0007669"/>
    <property type="project" value="UniProtKB-KW"/>
</dbReference>
<dbReference type="Gene3D" id="3.40.50.10800">
    <property type="entry name" value="NadA-like"/>
    <property type="match status" value="3"/>
</dbReference>
<keyword evidence="9" id="KW-0408">Iron</keyword>
<dbReference type="GO" id="GO:0008987">
    <property type="term" value="F:quinolinate synthetase A activity"/>
    <property type="evidence" value="ECO:0007669"/>
    <property type="project" value="InterPro"/>
</dbReference>
<dbReference type="FunFam" id="3.40.50.10800:FF:000003">
    <property type="entry name" value="Quinolinate synthase A"/>
    <property type="match status" value="1"/>
</dbReference>
<proteinExistence type="predicted"/>
<evidence type="ECO:0000256" key="1">
    <source>
        <dbReference type="ARBA" id="ARBA00001966"/>
    </source>
</evidence>